<dbReference type="OrthoDB" id="10004363at2"/>
<keyword evidence="2" id="KW-1185">Reference proteome</keyword>
<name>A0A1H9CPW3_9FLAO</name>
<evidence type="ECO:0008006" key="3">
    <source>
        <dbReference type="Google" id="ProtNLM"/>
    </source>
</evidence>
<dbReference type="PROSITE" id="PS51257">
    <property type="entry name" value="PROKAR_LIPOPROTEIN"/>
    <property type="match status" value="1"/>
</dbReference>
<proteinExistence type="predicted"/>
<gene>
    <name evidence="1" type="ORF">SAMN05444005_10516</name>
</gene>
<accession>A0A1H9CPW3</accession>
<protein>
    <recommendedName>
        <fullName evidence="3">Lipopolysaccharide-assembly</fullName>
    </recommendedName>
</protein>
<organism evidence="1 2">
    <name type="scientific">Flavobacterium urocaniciphilum</name>
    <dbReference type="NCBI Taxonomy" id="1299341"/>
    <lineage>
        <taxon>Bacteria</taxon>
        <taxon>Pseudomonadati</taxon>
        <taxon>Bacteroidota</taxon>
        <taxon>Flavobacteriia</taxon>
        <taxon>Flavobacteriales</taxon>
        <taxon>Flavobacteriaceae</taxon>
        <taxon>Flavobacterium</taxon>
    </lineage>
</organism>
<dbReference type="STRING" id="1299341.SAMN05444005_10516"/>
<dbReference type="EMBL" id="FOEI01000005">
    <property type="protein sequence ID" value="SEQ03256.1"/>
    <property type="molecule type" value="Genomic_DNA"/>
</dbReference>
<dbReference type="RefSeq" id="WP_091468206.1">
    <property type="nucleotide sequence ID" value="NZ_FOEI01000005.1"/>
</dbReference>
<reference evidence="1 2" key="1">
    <citation type="submission" date="2016-10" db="EMBL/GenBank/DDBJ databases">
        <authorList>
            <person name="de Groot N.N."/>
        </authorList>
    </citation>
    <scope>NUCLEOTIDE SEQUENCE [LARGE SCALE GENOMIC DNA]</scope>
    <source>
        <strain evidence="1 2">DSM 27078</strain>
    </source>
</reference>
<dbReference type="AlphaFoldDB" id="A0A1H9CPW3"/>
<dbReference type="Proteomes" id="UP000198648">
    <property type="component" value="Unassembled WGS sequence"/>
</dbReference>
<evidence type="ECO:0000313" key="1">
    <source>
        <dbReference type="EMBL" id="SEQ03256.1"/>
    </source>
</evidence>
<evidence type="ECO:0000313" key="2">
    <source>
        <dbReference type="Proteomes" id="UP000198648"/>
    </source>
</evidence>
<sequence length="183" mass="20932">MKFGTIFLLLLLTSCVSTTNKLFYNKELKRETEVQLIKSSDFNIAISDYKLNGEIDSLLIADFSKKKIKLVNKKAKYVLIIDEFNYQIDKVKADVLDSNGMSTGNYGIQLNINLKLKSNIVDTLTKEKKEFNWNLGDTKPVHSDLVFDFFAVDSEQSFNPGKPLTNCFNAMSHKIVKFIEKKK</sequence>